<sequence>GSLPGNAGIAQKMWPPSSDDLNPIEHLTNELGRRVRGENAGQLANVGSNFVVSVGYYTPGNKSKFNKEYMLSYADCYTIKREKYMI</sequence>
<dbReference type="Proteomes" id="UP001516400">
    <property type="component" value="Unassembled WGS sequence"/>
</dbReference>
<dbReference type="EMBL" id="JABFTP020000021">
    <property type="protein sequence ID" value="KAL3270054.1"/>
    <property type="molecule type" value="Genomic_DNA"/>
</dbReference>
<evidence type="ECO:0000313" key="2">
    <source>
        <dbReference type="EMBL" id="KAL3270054.1"/>
    </source>
</evidence>
<accession>A0ABD2MUH1</accession>
<reference evidence="2 3" key="1">
    <citation type="journal article" date="2021" name="BMC Biol.">
        <title>Horizontally acquired antibacterial genes associated with adaptive radiation of ladybird beetles.</title>
        <authorList>
            <person name="Li H.S."/>
            <person name="Tang X.F."/>
            <person name="Huang Y.H."/>
            <person name="Xu Z.Y."/>
            <person name="Chen M.L."/>
            <person name="Du X.Y."/>
            <person name="Qiu B.Y."/>
            <person name="Chen P.T."/>
            <person name="Zhang W."/>
            <person name="Slipinski A."/>
            <person name="Escalona H.E."/>
            <person name="Waterhouse R.M."/>
            <person name="Zwick A."/>
            <person name="Pang H."/>
        </authorList>
    </citation>
    <scope>NUCLEOTIDE SEQUENCE [LARGE SCALE GENOMIC DNA]</scope>
    <source>
        <strain evidence="2">SYSU2018</strain>
    </source>
</reference>
<evidence type="ECO:0000256" key="1">
    <source>
        <dbReference type="SAM" id="MobiDB-lite"/>
    </source>
</evidence>
<feature type="region of interest" description="Disordered" evidence="1">
    <location>
        <begin position="1"/>
        <end position="22"/>
    </location>
</feature>
<dbReference type="AlphaFoldDB" id="A0ABD2MUH1"/>
<feature type="non-terminal residue" evidence="2">
    <location>
        <position position="1"/>
    </location>
</feature>
<comment type="caution">
    <text evidence="2">The sequence shown here is derived from an EMBL/GenBank/DDBJ whole genome shotgun (WGS) entry which is preliminary data.</text>
</comment>
<organism evidence="2 3">
    <name type="scientific">Cryptolaemus montrouzieri</name>
    <dbReference type="NCBI Taxonomy" id="559131"/>
    <lineage>
        <taxon>Eukaryota</taxon>
        <taxon>Metazoa</taxon>
        <taxon>Ecdysozoa</taxon>
        <taxon>Arthropoda</taxon>
        <taxon>Hexapoda</taxon>
        <taxon>Insecta</taxon>
        <taxon>Pterygota</taxon>
        <taxon>Neoptera</taxon>
        <taxon>Endopterygota</taxon>
        <taxon>Coleoptera</taxon>
        <taxon>Polyphaga</taxon>
        <taxon>Cucujiformia</taxon>
        <taxon>Coccinelloidea</taxon>
        <taxon>Coccinellidae</taxon>
        <taxon>Scymninae</taxon>
        <taxon>Scymnini</taxon>
        <taxon>Cryptolaemus</taxon>
    </lineage>
</organism>
<proteinExistence type="predicted"/>
<evidence type="ECO:0000313" key="3">
    <source>
        <dbReference type="Proteomes" id="UP001516400"/>
    </source>
</evidence>
<gene>
    <name evidence="2" type="ORF">HHI36_009112</name>
</gene>
<name>A0ABD2MUH1_9CUCU</name>
<keyword evidence="3" id="KW-1185">Reference proteome</keyword>
<protein>
    <submittedName>
        <fullName evidence="2">Uncharacterized protein</fullName>
    </submittedName>
</protein>